<sequence length="59" mass="6950">MLVYFFKRVSNNKFIKYVIPYEIKNLNNSLLSLFLNTMLPVVLKLKNTPIIVDTKDDTE</sequence>
<dbReference type="Proteomes" id="UP000029453">
    <property type="component" value="Unassembled WGS sequence"/>
</dbReference>
<dbReference type="AlphaFoldDB" id="M9LGB9"/>
<reference evidence="1 2" key="1">
    <citation type="submission" date="2012-10" db="EMBL/GenBank/DDBJ databases">
        <title>Draft Genome Sequence of Paenibacillus popilliae ATCC 14706T.</title>
        <authorList>
            <person name="Iiyama K."/>
            <person name="Mori K."/>
            <person name="Mon H."/>
            <person name="Chieda Y."/>
            <person name="Lee J.M."/>
            <person name="Kusakabe T."/>
            <person name="Tashiro K."/>
            <person name="Asano S."/>
            <person name="Yasunaga-Aoki C."/>
            <person name="Shimizu S."/>
        </authorList>
    </citation>
    <scope>NUCLEOTIDE SEQUENCE [LARGE SCALE GENOMIC DNA]</scope>
    <source>
        <strain evidence="1 2">ATCC 14706</strain>
    </source>
</reference>
<comment type="caution">
    <text evidence="1">The sequence shown here is derived from an EMBL/GenBank/DDBJ whole genome shotgun (WGS) entry which is preliminary data.</text>
</comment>
<organism evidence="1 2">
    <name type="scientific">Paenibacillus popilliae ATCC 14706</name>
    <dbReference type="NCBI Taxonomy" id="1212764"/>
    <lineage>
        <taxon>Bacteria</taxon>
        <taxon>Bacillati</taxon>
        <taxon>Bacillota</taxon>
        <taxon>Bacilli</taxon>
        <taxon>Bacillales</taxon>
        <taxon>Paenibacillaceae</taxon>
        <taxon>Paenibacillus</taxon>
    </lineage>
</organism>
<proteinExistence type="predicted"/>
<keyword evidence="2" id="KW-1185">Reference proteome</keyword>
<name>M9LGB9_PAEPP</name>
<accession>M9LGB9</accession>
<evidence type="ECO:0000313" key="1">
    <source>
        <dbReference type="EMBL" id="GAC41565.1"/>
    </source>
</evidence>
<protein>
    <submittedName>
        <fullName evidence="1">3'-phosphoadenosine 5'-phosphosulfate 3'-phosphatase</fullName>
    </submittedName>
</protein>
<gene>
    <name evidence="1" type="ORF">PPOP_0916</name>
</gene>
<dbReference type="EMBL" id="BALG01000040">
    <property type="protein sequence ID" value="GAC41565.1"/>
    <property type="molecule type" value="Genomic_DNA"/>
</dbReference>
<evidence type="ECO:0000313" key="2">
    <source>
        <dbReference type="Proteomes" id="UP000029453"/>
    </source>
</evidence>